<accession>A0A0F4KS90</accession>
<dbReference type="EMBL" id="JXBZ01000015">
    <property type="protein sequence ID" value="KJY48076.1"/>
    <property type="molecule type" value="Genomic_DNA"/>
</dbReference>
<dbReference type="Pfam" id="PF13614">
    <property type="entry name" value="AAA_31"/>
    <property type="match status" value="1"/>
</dbReference>
<proteinExistence type="predicted"/>
<reference evidence="2 3" key="1">
    <citation type="submission" date="2014-12" db="EMBL/GenBank/DDBJ databases">
        <title>Comparative genomics of the lactic acid bacteria isolated from the honey bee gut.</title>
        <authorList>
            <person name="Ellegaard K.M."/>
            <person name="Tamarit D."/>
            <person name="Javelind E."/>
            <person name="Olofsson T."/>
            <person name="Andersson S.G."/>
            <person name="Vasquez A."/>
        </authorList>
    </citation>
    <scope>NUCLEOTIDE SEQUENCE [LARGE SCALE GENOMIC DNA]</scope>
    <source>
        <strain evidence="2 3">Hon2</strain>
    </source>
</reference>
<dbReference type="HOGENOM" id="CLU_037612_4_2_9"/>
<protein>
    <recommendedName>
        <fullName evidence="1">AAA domain-containing protein</fullName>
    </recommendedName>
</protein>
<dbReference type="InterPro" id="IPR027417">
    <property type="entry name" value="P-loop_NTPase"/>
</dbReference>
<dbReference type="PANTHER" id="PTHR13696:SF98">
    <property type="entry name" value="PLASMID PARTITION PROTEIN A"/>
    <property type="match status" value="1"/>
</dbReference>
<dbReference type="Gene3D" id="3.40.50.300">
    <property type="entry name" value="P-loop containing nucleotide triphosphate hydrolases"/>
    <property type="match status" value="1"/>
</dbReference>
<evidence type="ECO:0000313" key="3">
    <source>
        <dbReference type="Proteomes" id="UP000033695"/>
    </source>
</evidence>
<dbReference type="CDD" id="cd02042">
    <property type="entry name" value="ParAB_family"/>
    <property type="match status" value="1"/>
</dbReference>
<dbReference type="AlphaFoldDB" id="A0A0F4KS90"/>
<feature type="domain" description="AAA" evidence="1">
    <location>
        <begin position="5"/>
        <end position="202"/>
    </location>
</feature>
<dbReference type="InterPro" id="IPR050678">
    <property type="entry name" value="DNA_Partitioning_ATPase"/>
</dbReference>
<evidence type="ECO:0000313" key="2">
    <source>
        <dbReference type="EMBL" id="KJY48076.1"/>
    </source>
</evidence>
<keyword evidence="3" id="KW-1185">Reference proteome</keyword>
<dbReference type="PANTHER" id="PTHR13696">
    <property type="entry name" value="P-LOOP CONTAINING NUCLEOSIDE TRIPHOSPHATE HYDROLASE"/>
    <property type="match status" value="1"/>
</dbReference>
<gene>
    <name evidence="2" type="ORF">JG29_15910</name>
</gene>
<dbReference type="Proteomes" id="UP000033695">
    <property type="component" value="Unassembled WGS sequence"/>
</dbReference>
<comment type="caution">
    <text evidence="2">The sequence shown here is derived from an EMBL/GenBank/DDBJ whole genome shotgun (WGS) entry which is preliminary data.</text>
</comment>
<sequence length="290" mass="33215">MTATTFTVGNFKGGVGKTKITTMLAYDAAVLRNKKTLVIDLDPQANATTILARTGNIANIDYTITDCILDRHSNEGELNFKTNPLESDFPLNKIIYNINDNLDLIGCDTSFKNFSDFIRIYSHDQRKQVTFISDLIKPLKNDYEYIFIDVPPTISAFSDNAMAASDYSIIAFQTQDESLIGVNKYISYQNFMVERYNISLQVIAIVACMLEPDDDLDKTIYNEAKNLYGDVVTKTVVTYQKRIKKYSRQGIHLNKYKNGNYDQWDFKAHNCFNEILNEIEAREKFLRSEL</sequence>
<evidence type="ECO:0000259" key="1">
    <source>
        <dbReference type="Pfam" id="PF13614"/>
    </source>
</evidence>
<organism evidence="2 3">
    <name type="scientific">Bombilactobacillus mellis</name>
    <dbReference type="NCBI Taxonomy" id="1218508"/>
    <lineage>
        <taxon>Bacteria</taxon>
        <taxon>Bacillati</taxon>
        <taxon>Bacillota</taxon>
        <taxon>Bacilli</taxon>
        <taxon>Lactobacillales</taxon>
        <taxon>Lactobacillaceae</taxon>
        <taxon>Bombilactobacillus</taxon>
    </lineage>
</organism>
<dbReference type="PATRIC" id="fig|1218508.4.peg.1637"/>
<dbReference type="RefSeq" id="WP_045923500.1">
    <property type="nucleotide sequence ID" value="NZ_JBHTHW010000006.1"/>
</dbReference>
<dbReference type="OrthoDB" id="9815116at2"/>
<name>A0A0F4KS90_9LACO</name>
<dbReference type="STRING" id="1218508.JG29_15910"/>
<dbReference type="InterPro" id="IPR025669">
    <property type="entry name" value="AAA_dom"/>
</dbReference>
<dbReference type="SUPFAM" id="SSF52540">
    <property type="entry name" value="P-loop containing nucleoside triphosphate hydrolases"/>
    <property type="match status" value="1"/>
</dbReference>